<keyword evidence="2" id="KW-1185">Reference proteome</keyword>
<dbReference type="AlphaFoldDB" id="A0A368XQC1"/>
<accession>A0A368XQC1</accession>
<dbReference type="InterPro" id="IPR036390">
    <property type="entry name" value="WH_DNA-bd_sf"/>
</dbReference>
<protein>
    <recommendedName>
        <fullName evidence="3">DNA-binding MarR family transcriptional regulator</fullName>
    </recommendedName>
</protein>
<sequence length="172" mass="19383">MVKVRQAPASQFPDDARPHDPLIGARLRYLLTAVEARIEQALWDAGFDDLHRAHFKVFRFPPPENERPVDLASRAGMTKQAMNYLLAQLEQQGYLHRAPAAVGLSKRISVTEKGWQVVRVQRATVRAIESDWSAVVGKERFAAFYEVLSELADTHRVDVRPAPRAKQGDVSN</sequence>
<dbReference type="Proteomes" id="UP000252884">
    <property type="component" value="Unassembled WGS sequence"/>
</dbReference>
<organism evidence="1 2">
    <name type="scientific">Pseudorhodoferax soli</name>
    <dbReference type="NCBI Taxonomy" id="545864"/>
    <lineage>
        <taxon>Bacteria</taxon>
        <taxon>Pseudomonadati</taxon>
        <taxon>Pseudomonadota</taxon>
        <taxon>Betaproteobacteria</taxon>
        <taxon>Burkholderiales</taxon>
        <taxon>Comamonadaceae</taxon>
    </lineage>
</organism>
<name>A0A368XQC1_9BURK</name>
<proteinExistence type="predicted"/>
<dbReference type="GO" id="GO:0003700">
    <property type="term" value="F:DNA-binding transcription factor activity"/>
    <property type="evidence" value="ECO:0007669"/>
    <property type="project" value="InterPro"/>
</dbReference>
<dbReference type="EMBL" id="QPJK01000006">
    <property type="protein sequence ID" value="RCW69356.1"/>
    <property type="molecule type" value="Genomic_DNA"/>
</dbReference>
<reference evidence="1 2" key="1">
    <citation type="submission" date="2018-07" db="EMBL/GenBank/DDBJ databases">
        <title>Genomic Encyclopedia of Type Strains, Phase IV (KMG-IV): sequencing the most valuable type-strain genomes for metagenomic binning, comparative biology and taxonomic classification.</title>
        <authorList>
            <person name="Goeker M."/>
        </authorList>
    </citation>
    <scope>NUCLEOTIDE SEQUENCE [LARGE SCALE GENOMIC DNA]</scope>
    <source>
        <strain evidence="1 2">DSM 21634</strain>
    </source>
</reference>
<comment type="caution">
    <text evidence="1">The sequence shown here is derived from an EMBL/GenBank/DDBJ whole genome shotgun (WGS) entry which is preliminary data.</text>
</comment>
<evidence type="ECO:0000313" key="1">
    <source>
        <dbReference type="EMBL" id="RCW69356.1"/>
    </source>
</evidence>
<dbReference type="Gene3D" id="1.10.10.10">
    <property type="entry name" value="Winged helix-like DNA-binding domain superfamily/Winged helix DNA-binding domain"/>
    <property type="match status" value="1"/>
</dbReference>
<evidence type="ECO:0008006" key="3">
    <source>
        <dbReference type="Google" id="ProtNLM"/>
    </source>
</evidence>
<evidence type="ECO:0000313" key="2">
    <source>
        <dbReference type="Proteomes" id="UP000252884"/>
    </source>
</evidence>
<gene>
    <name evidence="1" type="ORF">DES41_106230</name>
</gene>
<dbReference type="SUPFAM" id="SSF46785">
    <property type="entry name" value="Winged helix' DNA-binding domain"/>
    <property type="match status" value="1"/>
</dbReference>
<dbReference type="InterPro" id="IPR036388">
    <property type="entry name" value="WH-like_DNA-bd_sf"/>
</dbReference>